<keyword evidence="7" id="KW-0653">Protein transport</keyword>
<dbReference type="Gene3D" id="1.20.5.3310">
    <property type="match status" value="1"/>
</dbReference>
<dbReference type="NCBIfam" id="TIGR00177">
    <property type="entry name" value="molyb_syn"/>
    <property type="match status" value="1"/>
</dbReference>
<feature type="region of interest" description="Disordered" evidence="13">
    <location>
        <begin position="331"/>
        <end position="365"/>
    </location>
</feature>
<evidence type="ECO:0000256" key="1">
    <source>
        <dbReference type="ARBA" id="ARBA00001637"/>
    </source>
</evidence>
<dbReference type="AlphaFoldDB" id="A0A8J4SST2"/>
<evidence type="ECO:0000256" key="3">
    <source>
        <dbReference type="ARBA" id="ARBA00005046"/>
    </source>
</evidence>
<dbReference type="Gene3D" id="3.30.70.640">
    <property type="entry name" value="Molybdopterin cofactor biosynthesis C (MoaC) domain"/>
    <property type="match status" value="1"/>
</dbReference>
<evidence type="ECO:0000259" key="15">
    <source>
        <dbReference type="SMART" id="SM00852"/>
    </source>
</evidence>
<dbReference type="InterPro" id="IPR036425">
    <property type="entry name" value="MoaB/Mog-like_dom_sf"/>
</dbReference>
<keyword evidence="12" id="KW-0456">Lyase</keyword>
<dbReference type="GO" id="GO:0006777">
    <property type="term" value="P:Mo-molybdopterin cofactor biosynthetic process"/>
    <property type="evidence" value="ECO:0007669"/>
    <property type="project" value="UniProtKB-KW"/>
</dbReference>
<comment type="subcellular location">
    <subcellularLocation>
        <location evidence="2">Membrane</location>
        <topology evidence="2">Single-pass membrane protein</topology>
    </subcellularLocation>
</comment>
<dbReference type="NCBIfam" id="TIGR00581">
    <property type="entry name" value="moaC"/>
    <property type="match status" value="1"/>
</dbReference>
<dbReference type="InterPro" id="IPR047594">
    <property type="entry name" value="MoaC_bact/euk"/>
</dbReference>
<dbReference type="GO" id="GO:0016020">
    <property type="term" value="C:membrane"/>
    <property type="evidence" value="ECO:0007669"/>
    <property type="project" value="UniProtKB-SubCell"/>
</dbReference>
<reference evidence="16" key="1">
    <citation type="journal article" date="2015" name="Genom Data">
        <title>Draft genome sequences of Phytophthora kernoviae and Phytophthora ramorum lineage EU2 from Scotland.</title>
        <authorList>
            <person name="Sambles C."/>
            <person name="Schlenzig A."/>
            <person name="O'Neill P."/>
            <person name="Grant M."/>
            <person name="Studholme D.J."/>
        </authorList>
    </citation>
    <scope>NUCLEOTIDE SEQUENCE</scope>
    <source>
        <strain evidence="16">00238/432</strain>
    </source>
</reference>
<evidence type="ECO:0000256" key="8">
    <source>
        <dbReference type="ARBA" id="ARBA00022989"/>
    </source>
</evidence>
<feature type="non-terminal residue" evidence="16">
    <location>
        <position position="1"/>
    </location>
</feature>
<proteinExistence type="inferred from homology"/>
<dbReference type="InterPro" id="IPR002820">
    <property type="entry name" value="Mopterin_CF_biosynth-C_dom"/>
</dbReference>
<sequence length="365" mass="39632">LQDEIPMDPLDLRIDLLMTTEARMVDISGKESTVRTAVAVSKVTMNPATLEAIREGRIGKGDVLAVAQIAGIQGAKKTSDWIPMCHPLALTGVDIRFHDNGVDELQIEVTVKTEGKTGVEMEALTAATAAALTIYDMCKAMQKDMIIGPTMLNSKSASDKGARGEREDTSAQVIRELVEEELGGEIVEYRIVPDEPDEIIAALIEMTDYFHADLVLTTGGTELAIRDITPEATRRVIEREVPGMAEAMRYSVMGKNRSAMLFRGVCGIRGRTLIVNLPGGITMGFGGIGTTGVILLVIVALLLFGPNKLPELGRAVGRTFREFKEGARDIISDDNSSKRKEQEKANPVVSEAVQVDKPEDKRLPE</sequence>
<dbReference type="CDD" id="cd01420">
    <property type="entry name" value="MoaC_PE"/>
    <property type="match status" value="1"/>
</dbReference>
<dbReference type="InterPro" id="IPR003369">
    <property type="entry name" value="TatA/B/E"/>
</dbReference>
<dbReference type="PANTHER" id="PTHR43764:SF1">
    <property type="entry name" value="MOLYBDOPTERIN MOLYBDOTRANSFERASE"/>
    <property type="match status" value="1"/>
</dbReference>
<comment type="catalytic activity">
    <reaction evidence="1">
        <text>(8S)-3',8-cyclo-7,8-dihydroguanosine 5'-triphosphate = cyclic pyranopterin phosphate + diphosphate</text>
        <dbReference type="Rhea" id="RHEA:49580"/>
        <dbReference type="ChEBI" id="CHEBI:33019"/>
        <dbReference type="ChEBI" id="CHEBI:59648"/>
        <dbReference type="ChEBI" id="CHEBI:131766"/>
        <dbReference type="EC" id="4.6.1.17"/>
    </reaction>
</comment>
<dbReference type="NCBIfam" id="NF006870">
    <property type="entry name" value="PRK09364.1"/>
    <property type="match status" value="1"/>
</dbReference>
<evidence type="ECO:0000256" key="12">
    <source>
        <dbReference type="ARBA" id="ARBA00023239"/>
    </source>
</evidence>
<comment type="pathway">
    <text evidence="3">Cofactor biosynthesis; molybdopterin biosynthesis.</text>
</comment>
<dbReference type="InterPro" id="IPR036522">
    <property type="entry name" value="MoaC_sf"/>
</dbReference>
<dbReference type="GO" id="GO:0043953">
    <property type="term" value="P:protein transport by the Tat complex"/>
    <property type="evidence" value="ECO:0007669"/>
    <property type="project" value="InterPro"/>
</dbReference>
<reference evidence="16" key="2">
    <citation type="submission" date="2020-02" db="EMBL/GenBank/DDBJ databases">
        <authorList>
            <person name="Studholme D.J."/>
        </authorList>
    </citation>
    <scope>NUCLEOTIDE SEQUENCE</scope>
    <source>
        <strain evidence="16">00238/432</strain>
    </source>
</reference>
<evidence type="ECO:0000256" key="9">
    <source>
        <dbReference type="ARBA" id="ARBA00023010"/>
    </source>
</evidence>
<dbReference type="NCBIfam" id="NF011430">
    <property type="entry name" value="PRK14861.1"/>
    <property type="match status" value="1"/>
</dbReference>
<dbReference type="HAMAP" id="MF_00236">
    <property type="entry name" value="TatA_E"/>
    <property type="match status" value="1"/>
</dbReference>
<dbReference type="InterPro" id="IPR006312">
    <property type="entry name" value="TatA/E"/>
</dbReference>
<keyword evidence="5" id="KW-0813">Transport</keyword>
<dbReference type="InterPro" id="IPR023045">
    <property type="entry name" value="MoaC"/>
</dbReference>
<evidence type="ECO:0000256" key="14">
    <source>
        <dbReference type="SAM" id="Phobius"/>
    </source>
</evidence>
<keyword evidence="11" id="KW-0501">Molybdenum cofactor biosynthesis</keyword>
<evidence type="ECO:0000256" key="5">
    <source>
        <dbReference type="ARBA" id="ARBA00022448"/>
    </source>
</evidence>
<keyword evidence="8 14" id="KW-1133">Transmembrane helix</keyword>
<dbReference type="InterPro" id="IPR001453">
    <property type="entry name" value="MoaB/Mog_dom"/>
</dbReference>
<keyword evidence="10 14" id="KW-0472">Membrane</keyword>
<dbReference type="GO" id="GO:0061799">
    <property type="term" value="F:cyclic pyranopterin monophosphate synthase activity"/>
    <property type="evidence" value="ECO:0007669"/>
    <property type="project" value="UniProtKB-EC"/>
</dbReference>
<dbReference type="Pfam" id="PF02416">
    <property type="entry name" value="TatA_B_E"/>
    <property type="match status" value="1"/>
</dbReference>
<gene>
    <name evidence="16" type="ORF">G195_001039</name>
</gene>
<feature type="compositionally biased region" description="Basic and acidic residues" evidence="13">
    <location>
        <begin position="354"/>
        <end position="365"/>
    </location>
</feature>
<evidence type="ECO:0000313" key="17">
    <source>
        <dbReference type="Proteomes" id="UP000702964"/>
    </source>
</evidence>
<dbReference type="SMART" id="SM00852">
    <property type="entry name" value="MoCF_biosynth"/>
    <property type="match status" value="1"/>
</dbReference>
<keyword evidence="9" id="KW-0811">Translocation</keyword>
<organism evidence="16 17">
    <name type="scientific">Phytophthora kernoviae 00238/432</name>
    <dbReference type="NCBI Taxonomy" id="1284355"/>
    <lineage>
        <taxon>Eukaryota</taxon>
        <taxon>Sar</taxon>
        <taxon>Stramenopiles</taxon>
        <taxon>Oomycota</taxon>
        <taxon>Peronosporomycetes</taxon>
        <taxon>Peronosporales</taxon>
        <taxon>Peronosporaceae</taxon>
        <taxon>Phytophthora</taxon>
    </lineage>
</organism>
<feature type="transmembrane region" description="Helical" evidence="14">
    <location>
        <begin position="281"/>
        <end position="304"/>
    </location>
</feature>
<accession>A0A8J4SST2</accession>
<evidence type="ECO:0000256" key="13">
    <source>
        <dbReference type="SAM" id="MobiDB-lite"/>
    </source>
</evidence>
<dbReference type="Pfam" id="PF00994">
    <property type="entry name" value="MoCF_biosynth"/>
    <property type="match status" value="1"/>
</dbReference>
<dbReference type="UniPathway" id="UPA00344"/>
<keyword evidence="6 14" id="KW-0812">Transmembrane</keyword>
<feature type="domain" description="MoaB/Mog" evidence="15">
    <location>
        <begin position="156"/>
        <end position="311"/>
    </location>
</feature>
<dbReference type="SUPFAM" id="SSF53218">
    <property type="entry name" value="Molybdenum cofactor biosynthesis proteins"/>
    <property type="match status" value="1"/>
</dbReference>
<dbReference type="EMBL" id="AOFI03000013">
    <property type="protein sequence ID" value="KAF4324792.1"/>
    <property type="molecule type" value="Genomic_DNA"/>
</dbReference>
<evidence type="ECO:0000256" key="11">
    <source>
        <dbReference type="ARBA" id="ARBA00023150"/>
    </source>
</evidence>
<dbReference type="Pfam" id="PF01967">
    <property type="entry name" value="MoaC"/>
    <property type="match status" value="1"/>
</dbReference>
<comment type="caution">
    <text evidence="16">The sequence shown here is derived from an EMBL/GenBank/DDBJ whole genome shotgun (WGS) entry which is preliminary data.</text>
</comment>
<evidence type="ECO:0000256" key="4">
    <source>
        <dbReference type="ARBA" id="ARBA00012575"/>
    </source>
</evidence>
<evidence type="ECO:0000256" key="6">
    <source>
        <dbReference type="ARBA" id="ARBA00022692"/>
    </source>
</evidence>
<name>A0A8J4SST2_9STRA</name>
<dbReference type="SUPFAM" id="SSF55040">
    <property type="entry name" value="Molybdenum cofactor biosynthesis protein C, MoaC"/>
    <property type="match status" value="1"/>
</dbReference>
<dbReference type="Proteomes" id="UP000702964">
    <property type="component" value="Unassembled WGS sequence"/>
</dbReference>
<evidence type="ECO:0000256" key="2">
    <source>
        <dbReference type="ARBA" id="ARBA00004167"/>
    </source>
</evidence>
<feature type="compositionally biased region" description="Basic and acidic residues" evidence="13">
    <location>
        <begin position="331"/>
        <end position="344"/>
    </location>
</feature>
<evidence type="ECO:0000256" key="10">
    <source>
        <dbReference type="ARBA" id="ARBA00023136"/>
    </source>
</evidence>
<dbReference type="InterPro" id="IPR051920">
    <property type="entry name" value="MPT_Adenylyltrnsfr/MoaC-Rel"/>
</dbReference>
<evidence type="ECO:0000313" key="16">
    <source>
        <dbReference type="EMBL" id="KAF4324792.1"/>
    </source>
</evidence>
<dbReference type="PANTHER" id="PTHR43764">
    <property type="entry name" value="MOLYBDENUM COFACTOR BIOSYNTHESIS"/>
    <property type="match status" value="1"/>
</dbReference>
<dbReference type="CDD" id="cd00886">
    <property type="entry name" value="MogA_MoaB"/>
    <property type="match status" value="1"/>
</dbReference>
<dbReference type="EC" id="4.6.1.17" evidence="4"/>
<evidence type="ECO:0000256" key="7">
    <source>
        <dbReference type="ARBA" id="ARBA00022927"/>
    </source>
</evidence>
<protein>
    <recommendedName>
        <fullName evidence="4">cyclic pyranopterin monophosphate synthase</fullName>
        <ecNumber evidence="4">4.6.1.17</ecNumber>
    </recommendedName>
</protein>
<dbReference type="Gene3D" id="3.40.980.10">
    <property type="entry name" value="MoaB/Mog-like domain"/>
    <property type="match status" value="1"/>
</dbReference>